<proteinExistence type="predicted"/>
<sequence>MIQYASTTNESAVVMIDGQDVAKDEVGVTAKGGCDGDHEAGTSHGWFVEDLQLPKRLRYEPGTGENIDEE</sequence>
<protein>
    <submittedName>
        <fullName evidence="1">Uncharacterized protein</fullName>
    </submittedName>
</protein>
<comment type="caution">
    <text evidence="1">The sequence shown here is derived from an EMBL/GenBank/DDBJ whole genome shotgun (WGS) entry which is preliminary data.</text>
</comment>
<evidence type="ECO:0000313" key="2">
    <source>
        <dbReference type="Proteomes" id="UP001415857"/>
    </source>
</evidence>
<dbReference type="Proteomes" id="UP001415857">
    <property type="component" value="Unassembled WGS sequence"/>
</dbReference>
<dbReference type="AlphaFoldDB" id="A0AAP0S2C2"/>
<evidence type="ECO:0000313" key="1">
    <source>
        <dbReference type="EMBL" id="KAK9289242.1"/>
    </source>
</evidence>
<gene>
    <name evidence="1" type="ORF">L1049_017717</name>
</gene>
<organism evidence="1 2">
    <name type="scientific">Liquidambar formosana</name>
    <name type="common">Formosan gum</name>
    <dbReference type="NCBI Taxonomy" id="63359"/>
    <lineage>
        <taxon>Eukaryota</taxon>
        <taxon>Viridiplantae</taxon>
        <taxon>Streptophyta</taxon>
        <taxon>Embryophyta</taxon>
        <taxon>Tracheophyta</taxon>
        <taxon>Spermatophyta</taxon>
        <taxon>Magnoliopsida</taxon>
        <taxon>eudicotyledons</taxon>
        <taxon>Gunneridae</taxon>
        <taxon>Pentapetalae</taxon>
        <taxon>Saxifragales</taxon>
        <taxon>Altingiaceae</taxon>
        <taxon>Liquidambar</taxon>
    </lineage>
</organism>
<name>A0AAP0S2C2_LIQFO</name>
<accession>A0AAP0S2C2</accession>
<dbReference type="EMBL" id="JBBPBK010000003">
    <property type="protein sequence ID" value="KAK9289242.1"/>
    <property type="molecule type" value="Genomic_DNA"/>
</dbReference>
<keyword evidence="2" id="KW-1185">Reference proteome</keyword>
<reference evidence="1 2" key="1">
    <citation type="journal article" date="2024" name="Plant J.">
        <title>Genome sequences and population genomics reveal climatic adaptation and genomic divergence between two closely related sweetgum species.</title>
        <authorList>
            <person name="Xu W.Q."/>
            <person name="Ren C.Q."/>
            <person name="Zhang X.Y."/>
            <person name="Comes H.P."/>
            <person name="Liu X.H."/>
            <person name="Li Y.G."/>
            <person name="Kettle C.J."/>
            <person name="Jalonen R."/>
            <person name="Gaisberger H."/>
            <person name="Ma Y.Z."/>
            <person name="Qiu Y.X."/>
        </authorList>
    </citation>
    <scope>NUCLEOTIDE SEQUENCE [LARGE SCALE GENOMIC DNA]</scope>
    <source>
        <strain evidence="1">Hangzhou</strain>
    </source>
</reference>